<dbReference type="AlphaFoldDB" id="A0A8H4EV03"/>
<keyword evidence="3" id="KW-1185">Reference proteome</keyword>
<reference evidence="2 3" key="1">
    <citation type="journal article" date="2019" name="Environ. Microbiol.">
        <title>At the nexus of three kingdoms: the genome of the mycorrhizal fungus Gigaspora margarita provides insights into plant, endobacterial and fungal interactions.</title>
        <authorList>
            <person name="Venice F."/>
            <person name="Ghignone S."/>
            <person name="Salvioli di Fossalunga A."/>
            <person name="Amselem J."/>
            <person name="Novero M."/>
            <person name="Xianan X."/>
            <person name="Sedzielewska Toro K."/>
            <person name="Morin E."/>
            <person name="Lipzen A."/>
            <person name="Grigoriev I.V."/>
            <person name="Henrissat B."/>
            <person name="Martin F.M."/>
            <person name="Bonfante P."/>
        </authorList>
    </citation>
    <scope>NUCLEOTIDE SEQUENCE [LARGE SCALE GENOMIC DNA]</scope>
    <source>
        <strain evidence="2 3">BEG34</strain>
    </source>
</reference>
<protein>
    <recommendedName>
        <fullName evidence="1">F-box domain-containing protein</fullName>
    </recommendedName>
</protein>
<dbReference type="Proteomes" id="UP000439903">
    <property type="component" value="Unassembled WGS sequence"/>
</dbReference>
<evidence type="ECO:0000313" key="3">
    <source>
        <dbReference type="Proteomes" id="UP000439903"/>
    </source>
</evidence>
<dbReference type="SUPFAM" id="SSF81383">
    <property type="entry name" value="F-box domain"/>
    <property type="match status" value="1"/>
</dbReference>
<dbReference type="Pfam" id="PF12937">
    <property type="entry name" value="F-box-like"/>
    <property type="match status" value="1"/>
</dbReference>
<dbReference type="EMBL" id="WTPW01000028">
    <property type="protein sequence ID" value="KAF0557547.1"/>
    <property type="molecule type" value="Genomic_DNA"/>
</dbReference>
<dbReference type="InterPro" id="IPR036047">
    <property type="entry name" value="F-box-like_dom_sf"/>
</dbReference>
<dbReference type="CDD" id="cd09917">
    <property type="entry name" value="F-box_SF"/>
    <property type="match status" value="1"/>
</dbReference>
<organism evidence="2 3">
    <name type="scientific">Gigaspora margarita</name>
    <dbReference type="NCBI Taxonomy" id="4874"/>
    <lineage>
        <taxon>Eukaryota</taxon>
        <taxon>Fungi</taxon>
        <taxon>Fungi incertae sedis</taxon>
        <taxon>Mucoromycota</taxon>
        <taxon>Glomeromycotina</taxon>
        <taxon>Glomeromycetes</taxon>
        <taxon>Diversisporales</taxon>
        <taxon>Gigasporaceae</taxon>
        <taxon>Gigaspora</taxon>
    </lineage>
</organism>
<proteinExistence type="predicted"/>
<dbReference type="InterPro" id="IPR001810">
    <property type="entry name" value="F-box_dom"/>
</dbReference>
<feature type="domain" description="F-box" evidence="1">
    <location>
        <begin position="13"/>
        <end position="49"/>
    </location>
</feature>
<dbReference type="OrthoDB" id="2370376at2759"/>
<gene>
    <name evidence="2" type="ORF">F8M41_013312</name>
</gene>
<evidence type="ECO:0000259" key="1">
    <source>
        <dbReference type="Pfam" id="PF12937"/>
    </source>
</evidence>
<accession>A0A8H4EV03</accession>
<sequence>MPTDTIKPYLVTDILIKIFKILDTRNLLTALLVNREWSQVAVPMYWRAPFSYKKKRKLNYTNLLELDKEIIKIDAIFKMLTSRGVHLNIFIMENSGKNKERIYGLWTKSCYAPIFSSLVHVEIHAPFPKNCVIKELADNCTKLVNS</sequence>
<name>A0A8H4EV03_GIGMA</name>
<evidence type="ECO:0000313" key="2">
    <source>
        <dbReference type="EMBL" id="KAF0557547.1"/>
    </source>
</evidence>
<dbReference type="Gene3D" id="1.20.1280.50">
    <property type="match status" value="1"/>
</dbReference>
<comment type="caution">
    <text evidence="2">The sequence shown here is derived from an EMBL/GenBank/DDBJ whole genome shotgun (WGS) entry which is preliminary data.</text>
</comment>